<reference evidence="4 5" key="1">
    <citation type="submission" date="2018-07" db="EMBL/GenBank/DDBJ databases">
        <title>Dyella monticola sp. nov. and Dyella psychrodurans sp. nov. isolated from monsoon evergreen broad-leaved forest soil of Dinghu Mountain, China.</title>
        <authorList>
            <person name="Gao Z."/>
            <person name="Qiu L."/>
        </authorList>
    </citation>
    <scope>NUCLEOTIDE SEQUENCE [LARGE SCALE GENOMIC DNA]</scope>
    <source>
        <strain evidence="4 5">4G-K06</strain>
    </source>
</reference>
<dbReference type="EMBL" id="QRBE01000007">
    <property type="protein sequence ID" value="RDS80874.1"/>
    <property type="molecule type" value="Genomic_DNA"/>
</dbReference>
<gene>
    <name evidence="4" type="ORF">DWU98_13115</name>
</gene>
<protein>
    <recommendedName>
        <fullName evidence="3">PilY1 beta-propeller domain-containing protein</fullName>
    </recommendedName>
</protein>
<keyword evidence="1" id="KW-0479">Metal-binding</keyword>
<organism evidence="4 5">
    <name type="scientific">Dyella monticola</name>
    <dbReference type="NCBI Taxonomy" id="1927958"/>
    <lineage>
        <taxon>Bacteria</taxon>
        <taxon>Pseudomonadati</taxon>
        <taxon>Pseudomonadota</taxon>
        <taxon>Gammaproteobacteria</taxon>
        <taxon>Lysobacterales</taxon>
        <taxon>Rhodanobacteraceae</taxon>
        <taxon>Dyella</taxon>
    </lineage>
</organism>
<dbReference type="Pfam" id="PF05567">
    <property type="entry name" value="T4P_PilY1"/>
    <property type="match status" value="1"/>
</dbReference>
<evidence type="ECO:0000256" key="2">
    <source>
        <dbReference type="ARBA" id="ARBA00022837"/>
    </source>
</evidence>
<name>A0A370WXL0_9GAMM</name>
<keyword evidence="5" id="KW-1185">Reference proteome</keyword>
<dbReference type="AlphaFoldDB" id="A0A370WXL0"/>
<evidence type="ECO:0000313" key="4">
    <source>
        <dbReference type="EMBL" id="RDS80874.1"/>
    </source>
</evidence>
<evidence type="ECO:0000313" key="5">
    <source>
        <dbReference type="Proteomes" id="UP000254258"/>
    </source>
</evidence>
<evidence type="ECO:0000259" key="3">
    <source>
        <dbReference type="Pfam" id="PF05567"/>
    </source>
</evidence>
<dbReference type="GO" id="GO:0046872">
    <property type="term" value="F:metal ion binding"/>
    <property type="evidence" value="ECO:0007669"/>
    <property type="project" value="UniProtKB-KW"/>
</dbReference>
<sequence>MRPAIFELRRFAAWVFGVLIVIATPACALAATLPGLVELSPLPLDRSQAVPSLAVLGVNGGMLTNGSLAFEGGYDPADWSGALKAFALRADGSTAGIVWDAGALLTDSVITPPAGRTILTAHRDATGAVSGIAFEPRADFDSSEMCGLRWPTSENNADLVSARVDYLRGVRSHELDGSMHARGSLLGAIVHAQAVYVGAPTAHYSNVWPSHGNAVTAPEMAVDAQRYSQFAQAQVSRSPMVYMAANDGMLHALRAPVPICTAQDPNGQCTAYDGGVAAGKEGWAFVPRAVYGYLGALTRAHDFLFQPTVDSTPVTRDVFFGERGWHEWHTLLVGGLGLGGRGVYALDITHPDEASEAFPERTVLWELDADAPVGISQAGTAYNPADIGYTFGQSAIARLANGRWAVLMPSGYFADCSKPDKPLHCKQIGGTSPDGYSALFVLDAQTGAVISELKTPTSIDGVTSYGLSTPVLGDYDNDQIDDVAFAGDLAGNLWRFDLSAPDPAHWNVTLMYRPTDQGTQPITTMPRLFPDPATGRFMVVFGTGRYLGEGDKTTTVMQSIYGIRDEFNSADGSAIATRDSLQQQTLSEATVSDASGAVTTVRDVSAHDVPATAGGWRIDLDIHAGERVVVTPGALFNTNTVLVTTLIPDGDESEGAFMALDATTGGAKSLLTFGGASHAGARVEHPPLSTGTLPMMMRVGGGSVMLPSLRLKGGTGDLRIPISLDGSLWRRRSWSLLTDGT</sequence>
<dbReference type="InterPro" id="IPR008707">
    <property type="entry name" value="B-propeller_PilY1"/>
</dbReference>
<feature type="domain" description="PilY1 beta-propeller" evidence="3">
    <location>
        <begin position="224"/>
        <end position="590"/>
    </location>
</feature>
<dbReference type="Proteomes" id="UP000254258">
    <property type="component" value="Unassembled WGS sequence"/>
</dbReference>
<comment type="caution">
    <text evidence="4">The sequence shown here is derived from an EMBL/GenBank/DDBJ whole genome shotgun (WGS) entry which is preliminary data.</text>
</comment>
<evidence type="ECO:0000256" key="1">
    <source>
        <dbReference type="ARBA" id="ARBA00022723"/>
    </source>
</evidence>
<accession>A0A370WXL0</accession>
<keyword evidence="2" id="KW-0106">Calcium</keyword>
<proteinExistence type="predicted"/>